<protein>
    <submittedName>
        <fullName evidence="1">Uncharacterized protein</fullName>
    </submittedName>
</protein>
<dbReference type="EMBL" id="JASBWV010000002">
    <property type="protein sequence ID" value="KAJ9127400.1"/>
    <property type="molecule type" value="Genomic_DNA"/>
</dbReference>
<proteinExistence type="predicted"/>
<sequence>MFSDLLTRPGNSAATSKTTVGSIPDSGDGGDANELLTIYFPGHASPAKERYRDISRHAETSHCRPLSREASAGVASETGVLSREVPSDLDLSPGAKSVESGEMKSFFTDEGYYSKDSSVTSPHSKRPGSTHGAFTRESRSEDVQKQIAGNASYTLESQLNDKRGPQSSTTISRVAPTVNNPDIKPSLLITFDTRAAGGNFRGLQRQTKPDPQILLQGLVIFAFAMALPSVQDDVVSGGWIRQVKSENQTGFGKRWNHMTFPFALNRLSTFHAWVAQELICGGVVEFGMS</sequence>
<keyword evidence="2" id="KW-1185">Reference proteome</keyword>
<name>A0ACC2XUW3_9TREE</name>
<accession>A0ACC2XUW3</accession>
<evidence type="ECO:0000313" key="1">
    <source>
        <dbReference type="EMBL" id="KAJ9127400.1"/>
    </source>
</evidence>
<gene>
    <name evidence="1" type="ORF">QFC24_000807</name>
</gene>
<reference evidence="1" key="1">
    <citation type="submission" date="2023-04" db="EMBL/GenBank/DDBJ databases">
        <title>Draft Genome sequencing of Naganishia species isolated from polar environments using Oxford Nanopore Technology.</title>
        <authorList>
            <person name="Leo P."/>
            <person name="Venkateswaran K."/>
        </authorList>
    </citation>
    <scope>NUCLEOTIDE SEQUENCE</scope>
    <source>
        <strain evidence="1">DBVPG 5303</strain>
    </source>
</reference>
<comment type="caution">
    <text evidence="1">The sequence shown here is derived from an EMBL/GenBank/DDBJ whole genome shotgun (WGS) entry which is preliminary data.</text>
</comment>
<organism evidence="1 2">
    <name type="scientific">Naganishia onofrii</name>
    <dbReference type="NCBI Taxonomy" id="1851511"/>
    <lineage>
        <taxon>Eukaryota</taxon>
        <taxon>Fungi</taxon>
        <taxon>Dikarya</taxon>
        <taxon>Basidiomycota</taxon>
        <taxon>Agaricomycotina</taxon>
        <taxon>Tremellomycetes</taxon>
        <taxon>Filobasidiales</taxon>
        <taxon>Filobasidiaceae</taxon>
        <taxon>Naganishia</taxon>
    </lineage>
</organism>
<dbReference type="Proteomes" id="UP001234202">
    <property type="component" value="Unassembled WGS sequence"/>
</dbReference>
<evidence type="ECO:0000313" key="2">
    <source>
        <dbReference type="Proteomes" id="UP001234202"/>
    </source>
</evidence>